<dbReference type="PROSITE" id="PS52045">
    <property type="entry name" value="NEPROSIN_PEP_CD"/>
    <property type="match status" value="1"/>
</dbReference>
<comment type="caution">
    <text evidence="2">The sequence shown here is derived from an EMBL/GenBank/DDBJ whole genome shotgun (WGS) entry which is preliminary data.</text>
</comment>
<reference evidence="2" key="2">
    <citation type="submission" date="2021-02" db="EMBL/GenBank/DDBJ databases">
        <authorList>
            <person name="Kimball J.A."/>
            <person name="Haas M.W."/>
            <person name="Macchietto M."/>
            <person name="Kono T."/>
            <person name="Duquette J."/>
            <person name="Shao M."/>
        </authorList>
    </citation>
    <scope>NUCLEOTIDE SEQUENCE</scope>
    <source>
        <tissue evidence="2">Fresh leaf tissue</tissue>
    </source>
</reference>
<evidence type="ECO:0000313" key="2">
    <source>
        <dbReference type="EMBL" id="KAG8047288.1"/>
    </source>
</evidence>
<feature type="domain" description="Neprosin PEP catalytic" evidence="1">
    <location>
        <begin position="1"/>
        <end position="135"/>
    </location>
</feature>
<accession>A0A8J5RK39</accession>
<dbReference type="OrthoDB" id="784883at2759"/>
<proteinExistence type="predicted"/>
<dbReference type="Proteomes" id="UP000729402">
    <property type="component" value="Unassembled WGS sequence"/>
</dbReference>
<organism evidence="2 3">
    <name type="scientific">Zizania palustris</name>
    <name type="common">Northern wild rice</name>
    <dbReference type="NCBI Taxonomy" id="103762"/>
    <lineage>
        <taxon>Eukaryota</taxon>
        <taxon>Viridiplantae</taxon>
        <taxon>Streptophyta</taxon>
        <taxon>Embryophyta</taxon>
        <taxon>Tracheophyta</taxon>
        <taxon>Spermatophyta</taxon>
        <taxon>Magnoliopsida</taxon>
        <taxon>Liliopsida</taxon>
        <taxon>Poales</taxon>
        <taxon>Poaceae</taxon>
        <taxon>BOP clade</taxon>
        <taxon>Oryzoideae</taxon>
        <taxon>Oryzeae</taxon>
        <taxon>Zizaniinae</taxon>
        <taxon>Zizania</taxon>
    </lineage>
</organism>
<reference evidence="2" key="1">
    <citation type="journal article" date="2021" name="bioRxiv">
        <title>Whole Genome Assembly and Annotation of Northern Wild Rice, Zizania palustris L., Supports a Whole Genome Duplication in the Zizania Genus.</title>
        <authorList>
            <person name="Haas M."/>
            <person name="Kono T."/>
            <person name="Macchietto M."/>
            <person name="Millas R."/>
            <person name="McGilp L."/>
            <person name="Shao M."/>
            <person name="Duquette J."/>
            <person name="Hirsch C.N."/>
            <person name="Kimball J."/>
        </authorList>
    </citation>
    <scope>NUCLEOTIDE SEQUENCE</scope>
    <source>
        <tissue evidence="2">Fresh leaf tissue</tissue>
    </source>
</reference>
<protein>
    <recommendedName>
        <fullName evidence="1">Neprosin PEP catalytic domain-containing protein</fullName>
    </recommendedName>
</protein>
<evidence type="ECO:0000313" key="3">
    <source>
        <dbReference type="Proteomes" id="UP000729402"/>
    </source>
</evidence>
<dbReference type="PANTHER" id="PTHR31589:SF131">
    <property type="entry name" value="OS05G0169800 PROTEIN"/>
    <property type="match status" value="1"/>
</dbReference>
<evidence type="ECO:0000259" key="1">
    <source>
        <dbReference type="PROSITE" id="PS52045"/>
    </source>
</evidence>
<dbReference type="Pfam" id="PF03080">
    <property type="entry name" value="Neprosin"/>
    <property type="match status" value="1"/>
</dbReference>
<gene>
    <name evidence="2" type="ORF">GUJ93_ZPchr0008g13749</name>
</gene>
<name>A0A8J5RK39_ZIZPA</name>
<keyword evidence="3" id="KW-1185">Reference proteome</keyword>
<dbReference type="InterPro" id="IPR053168">
    <property type="entry name" value="Glutamic_endopeptidase"/>
</dbReference>
<sequence>MRWVEQGHWWLQLGSSGALPVGYWPSFLFSRLGASADTTQFGGEVVNTRLSGLYTPTQMGSVRFPSEGYGRAAYFRNSLIPIAGLRLVDDHPSCYDVDGGQGGDRGKSAAEKLGAGNYYPRIEKYRVRSHAVRCTFSKRKLT</sequence>
<dbReference type="PANTHER" id="PTHR31589">
    <property type="entry name" value="PROTEIN, PUTATIVE (DUF239)-RELATED-RELATED"/>
    <property type="match status" value="1"/>
</dbReference>
<dbReference type="AlphaFoldDB" id="A0A8J5RK39"/>
<dbReference type="EMBL" id="JAAALK010000290">
    <property type="protein sequence ID" value="KAG8047288.1"/>
    <property type="molecule type" value="Genomic_DNA"/>
</dbReference>
<dbReference type="InterPro" id="IPR004314">
    <property type="entry name" value="Neprosin"/>
</dbReference>